<feature type="domain" description="Protein kinase" evidence="6">
    <location>
        <begin position="246"/>
        <end position="509"/>
    </location>
</feature>
<name>A0A9P5JW66_9AGAM</name>
<feature type="region of interest" description="Disordered" evidence="5">
    <location>
        <begin position="505"/>
        <end position="531"/>
    </location>
</feature>
<sequence length="531" mass="59418">MKKTAKTVIQLLDSVAGALDLAPVPCLGVAWKGFKALWDAVQKVHDSRAQLETLTGSVAELILTLDRKLQGQPALASSIDGELRSLRSLIDEIRELALEQAGKAFLRRFLQGDEITTSVSTYHWRLLHLYHKFNISCEIDNKLWQSEFDDARRRDKEAFGLLLGELKDSQEKLFRELFGKLEVQQSSLLAAIIAMQRSMVKMNRLEDTDTDHSTERQFLQHSITLLQRRSGRVINIQPWTISSFEVEKKHKIGSGGFSDVYKAMFLGAAVALKELSASTSSKMLLNEVKVWERLRHPHVLQFLGAGVDEEPPFLVMELMLNGHVLDFLNTKPTANRVTLVHQTALGLAYLHARGIIHGDLKATNVLVKGDESAVIADFGLSMIKVDVSSRSTAVLITGTKRWMSPERMRGRRLAPPVDIYAWAMTAYEIFTGLVPFGATDEGLLYELVVREEERPERPYDSTAAEVGLTEEIWSLIERSWASDAKLRPSASDIVDIIKDAQNSSSDPFLFSQNSPNSQLQKPNSPPCPKSI</sequence>
<dbReference type="InterPro" id="IPR011009">
    <property type="entry name" value="Kinase-like_dom_sf"/>
</dbReference>
<accession>A0A9P5JW66</accession>
<dbReference type="OrthoDB" id="1668230at2759"/>
<dbReference type="SUPFAM" id="SSF56112">
    <property type="entry name" value="Protein kinase-like (PK-like)"/>
    <property type="match status" value="1"/>
</dbReference>
<evidence type="ECO:0000256" key="3">
    <source>
        <dbReference type="ARBA" id="ARBA00022840"/>
    </source>
</evidence>
<dbReference type="InterPro" id="IPR017441">
    <property type="entry name" value="Protein_kinase_ATP_BS"/>
</dbReference>
<dbReference type="GO" id="GO:0005524">
    <property type="term" value="F:ATP binding"/>
    <property type="evidence" value="ECO:0007669"/>
    <property type="project" value="UniProtKB-UniRule"/>
</dbReference>
<dbReference type="PANTHER" id="PTHR44329">
    <property type="entry name" value="SERINE/THREONINE-PROTEIN KINASE TNNI3K-RELATED"/>
    <property type="match status" value="1"/>
</dbReference>
<organism evidence="7 8">
    <name type="scientific">Russula ochroleuca</name>
    <dbReference type="NCBI Taxonomy" id="152965"/>
    <lineage>
        <taxon>Eukaryota</taxon>
        <taxon>Fungi</taxon>
        <taxon>Dikarya</taxon>
        <taxon>Basidiomycota</taxon>
        <taxon>Agaricomycotina</taxon>
        <taxon>Agaricomycetes</taxon>
        <taxon>Russulales</taxon>
        <taxon>Russulaceae</taxon>
        <taxon>Russula</taxon>
    </lineage>
</organism>
<dbReference type="CDD" id="cd21037">
    <property type="entry name" value="MLKL_NTD"/>
    <property type="match status" value="1"/>
</dbReference>
<dbReference type="InterPro" id="IPR051681">
    <property type="entry name" value="Ser/Thr_Kinases-Pseudokinases"/>
</dbReference>
<dbReference type="Pfam" id="PF07714">
    <property type="entry name" value="PK_Tyr_Ser-Thr"/>
    <property type="match status" value="1"/>
</dbReference>
<protein>
    <submittedName>
        <fullName evidence="7">Kinase-like domain-containing protein</fullName>
    </submittedName>
</protein>
<dbReference type="SMART" id="SM00220">
    <property type="entry name" value="S_TKc"/>
    <property type="match status" value="1"/>
</dbReference>
<dbReference type="InterPro" id="IPR059179">
    <property type="entry name" value="MLKL-like_MCAfunc"/>
</dbReference>
<dbReference type="InterPro" id="IPR008271">
    <property type="entry name" value="Ser/Thr_kinase_AS"/>
</dbReference>
<dbReference type="PROSITE" id="PS50011">
    <property type="entry name" value="PROTEIN_KINASE_DOM"/>
    <property type="match status" value="1"/>
</dbReference>
<evidence type="ECO:0000313" key="8">
    <source>
        <dbReference type="Proteomes" id="UP000759537"/>
    </source>
</evidence>
<evidence type="ECO:0000256" key="4">
    <source>
        <dbReference type="PROSITE-ProRule" id="PRU10141"/>
    </source>
</evidence>
<dbReference type="Gene3D" id="1.10.510.10">
    <property type="entry name" value="Transferase(Phosphotransferase) domain 1"/>
    <property type="match status" value="1"/>
</dbReference>
<reference evidence="7" key="2">
    <citation type="journal article" date="2020" name="Nat. Commun.">
        <title>Large-scale genome sequencing of mycorrhizal fungi provides insights into the early evolution of symbiotic traits.</title>
        <authorList>
            <person name="Miyauchi S."/>
            <person name="Kiss E."/>
            <person name="Kuo A."/>
            <person name="Drula E."/>
            <person name="Kohler A."/>
            <person name="Sanchez-Garcia M."/>
            <person name="Morin E."/>
            <person name="Andreopoulos B."/>
            <person name="Barry K.W."/>
            <person name="Bonito G."/>
            <person name="Buee M."/>
            <person name="Carver A."/>
            <person name="Chen C."/>
            <person name="Cichocki N."/>
            <person name="Clum A."/>
            <person name="Culley D."/>
            <person name="Crous P.W."/>
            <person name="Fauchery L."/>
            <person name="Girlanda M."/>
            <person name="Hayes R.D."/>
            <person name="Keri Z."/>
            <person name="LaButti K."/>
            <person name="Lipzen A."/>
            <person name="Lombard V."/>
            <person name="Magnuson J."/>
            <person name="Maillard F."/>
            <person name="Murat C."/>
            <person name="Nolan M."/>
            <person name="Ohm R.A."/>
            <person name="Pangilinan J."/>
            <person name="Pereira M.F."/>
            <person name="Perotto S."/>
            <person name="Peter M."/>
            <person name="Pfister S."/>
            <person name="Riley R."/>
            <person name="Sitrit Y."/>
            <person name="Stielow J.B."/>
            <person name="Szollosi G."/>
            <person name="Zifcakova L."/>
            <person name="Stursova M."/>
            <person name="Spatafora J.W."/>
            <person name="Tedersoo L."/>
            <person name="Vaario L.M."/>
            <person name="Yamada A."/>
            <person name="Yan M."/>
            <person name="Wang P."/>
            <person name="Xu J."/>
            <person name="Bruns T."/>
            <person name="Baldrian P."/>
            <person name="Vilgalys R."/>
            <person name="Dunand C."/>
            <person name="Henrissat B."/>
            <person name="Grigoriev I.V."/>
            <person name="Hibbett D."/>
            <person name="Nagy L.G."/>
            <person name="Martin F.M."/>
        </authorList>
    </citation>
    <scope>NUCLEOTIDE SEQUENCE</scope>
    <source>
        <strain evidence="7">Prilba</strain>
    </source>
</reference>
<keyword evidence="3 4" id="KW-0067">ATP-binding</keyword>
<proteinExistence type="predicted"/>
<dbReference type="EMBL" id="WHVB01000040">
    <property type="protein sequence ID" value="KAF8466540.1"/>
    <property type="molecule type" value="Genomic_DNA"/>
</dbReference>
<reference evidence="7" key="1">
    <citation type="submission" date="2019-10" db="EMBL/GenBank/DDBJ databases">
        <authorList>
            <consortium name="DOE Joint Genome Institute"/>
            <person name="Kuo A."/>
            <person name="Miyauchi S."/>
            <person name="Kiss E."/>
            <person name="Drula E."/>
            <person name="Kohler A."/>
            <person name="Sanchez-Garcia M."/>
            <person name="Andreopoulos B."/>
            <person name="Barry K.W."/>
            <person name="Bonito G."/>
            <person name="Buee M."/>
            <person name="Carver A."/>
            <person name="Chen C."/>
            <person name="Cichocki N."/>
            <person name="Clum A."/>
            <person name="Culley D."/>
            <person name="Crous P.W."/>
            <person name="Fauchery L."/>
            <person name="Girlanda M."/>
            <person name="Hayes R."/>
            <person name="Keri Z."/>
            <person name="LaButti K."/>
            <person name="Lipzen A."/>
            <person name="Lombard V."/>
            <person name="Magnuson J."/>
            <person name="Maillard F."/>
            <person name="Morin E."/>
            <person name="Murat C."/>
            <person name="Nolan M."/>
            <person name="Ohm R."/>
            <person name="Pangilinan J."/>
            <person name="Pereira M."/>
            <person name="Perotto S."/>
            <person name="Peter M."/>
            <person name="Riley R."/>
            <person name="Sitrit Y."/>
            <person name="Stielow B."/>
            <person name="Szollosi G."/>
            <person name="Zifcakova L."/>
            <person name="Stursova M."/>
            <person name="Spatafora J.W."/>
            <person name="Tedersoo L."/>
            <person name="Vaario L.-M."/>
            <person name="Yamada A."/>
            <person name="Yan M."/>
            <person name="Wang P."/>
            <person name="Xu J."/>
            <person name="Bruns T."/>
            <person name="Baldrian P."/>
            <person name="Vilgalys R."/>
            <person name="Henrissat B."/>
            <person name="Grigoriev I.V."/>
            <person name="Hibbett D."/>
            <person name="Nagy L.G."/>
            <person name="Martin F.M."/>
        </authorList>
    </citation>
    <scope>NUCLEOTIDE SEQUENCE</scope>
    <source>
        <strain evidence="7">Prilba</strain>
    </source>
</reference>
<keyword evidence="2 4" id="KW-0547">Nucleotide-binding</keyword>
<evidence type="ECO:0000313" key="7">
    <source>
        <dbReference type="EMBL" id="KAF8466540.1"/>
    </source>
</evidence>
<dbReference type="InterPro" id="IPR001245">
    <property type="entry name" value="Ser-Thr/Tyr_kinase_cat_dom"/>
</dbReference>
<keyword evidence="1" id="KW-0723">Serine/threonine-protein kinase</keyword>
<dbReference type="Proteomes" id="UP000759537">
    <property type="component" value="Unassembled WGS sequence"/>
</dbReference>
<keyword evidence="7" id="KW-0808">Transferase</keyword>
<evidence type="ECO:0000256" key="1">
    <source>
        <dbReference type="ARBA" id="ARBA00022527"/>
    </source>
</evidence>
<dbReference type="InterPro" id="IPR000719">
    <property type="entry name" value="Prot_kinase_dom"/>
</dbReference>
<feature type="binding site" evidence="4">
    <location>
        <position position="273"/>
    </location>
    <ligand>
        <name>ATP</name>
        <dbReference type="ChEBI" id="CHEBI:30616"/>
    </ligand>
</feature>
<keyword evidence="7" id="KW-0418">Kinase</keyword>
<dbReference type="PROSITE" id="PS00107">
    <property type="entry name" value="PROTEIN_KINASE_ATP"/>
    <property type="match status" value="1"/>
</dbReference>
<evidence type="ECO:0000256" key="5">
    <source>
        <dbReference type="SAM" id="MobiDB-lite"/>
    </source>
</evidence>
<comment type="caution">
    <text evidence="7">The sequence shown here is derived from an EMBL/GenBank/DDBJ whole genome shotgun (WGS) entry which is preliminary data.</text>
</comment>
<dbReference type="AlphaFoldDB" id="A0A9P5JW66"/>
<dbReference type="PROSITE" id="PS00108">
    <property type="entry name" value="PROTEIN_KINASE_ST"/>
    <property type="match status" value="1"/>
</dbReference>
<feature type="compositionally biased region" description="Polar residues" evidence="5">
    <location>
        <begin position="505"/>
        <end position="522"/>
    </location>
</feature>
<gene>
    <name evidence="7" type="ORF">DFH94DRAFT_339483</name>
</gene>
<evidence type="ECO:0000259" key="6">
    <source>
        <dbReference type="PROSITE" id="PS50011"/>
    </source>
</evidence>
<dbReference type="GO" id="GO:0004674">
    <property type="term" value="F:protein serine/threonine kinase activity"/>
    <property type="evidence" value="ECO:0007669"/>
    <property type="project" value="UniProtKB-KW"/>
</dbReference>
<keyword evidence="8" id="KW-1185">Reference proteome</keyword>
<evidence type="ECO:0000256" key="2">
    <source>
        <dbReference type="ARBA" id="ARBA00022741"/>
    </source>
</evidence>